<evidence type="ECO:0000256" key="3">
    <source>
        <dbReference type="ARBA" id="ARBA00022475"/>
    </source>
</evidence>
<dbReference type="KEGG" id="meso:BSQ44_22725"/>
<feature type="transmembrane region" description="Helical" evidence="7">
    <location>
        <begin position="183"/>
        <end position="206"/>
    </location>
</feature>
<feature type="domain" description="ABC transmembrane type-1" evidence="8">
    <location>
        <begin position="147"/>
        <end position="336"/>
    </location>
</feature>
<dbReference type="PANTHER" id="PTHR43744:SF12">
    <property type="entry name" value="ABC TRANSPORTER PERMEASE PROTEIN MG189-RELATED"/>
    <property type="match status" value="1"/>
</dbReference>
<sequence length="350" mass="39406">MSNVLSFLTRTRGRGRFDLTDWLTWGYLALAVVLMFGPVFWVALSSFKTESALQEYPPSLLPLAPVSVTVEGYEEPLQLFRVTGGERAGEVLAQIRRIGLNSQMVDPENPGERINVNINDRVPVREFALAAENYTVLFERFNFALYFWNSVFITVVATIITVLFNSMAAFALSKYRFRGRTAVFILIIATLMIPPTINLVPIFLVVSELGLVNSPWGVIWPAVATPTGVFLLRQYMLTIPDDLLDAARMDHASEWRVYWRIVLPLAAPALAVLVIFSVMWRWNEFLWPLIVLNRSEEFTLQLALNSFQGDLQTSWAPLLAMTVLTLLPITLVFAVLQKYITAGIAQSGVK</sequence>
<keyword evidence="6 7" id="KW-0472">Membrane</keyword>
<keyword evidence="4 7" id="KW-0812">Transmembrane</keyword>
<dbReference type="GO" id="GO:0055085">
    <property type="term" value="P:transmembrane transport"/>
    <property type="evidence" value="ECO:0007669"/>
    <property type="project" value="InterPro"/>
</dbReference>
<dbReference type="CDD" id="cd06261">
    <property type="entry name" value="TM_PBP2"/>
    <property type="match status" value="1"/>
</dbReference>
<feature type="transmembrane region" description="Helical" evidence="7">
    <location>
        <begin position="146"/>
        <end position="171"/>
    </location>
</feature>
<evidence type="ECO:0000259" key="8">
    <source>
        <dbReference type="PROSITE" id="PS50928"/>
    </source>
</evidence>
<dbReference type="GO" id="GO:0005886">
    <property type="term" value="C:plasma membrane"/>
    <property type="evidence" value="ECO:0007669"/>
    <property type="project" value="UniProtKB-SubCell"/>
</dbReference>
<evidence type="ECO:0000313" key="10">
    <source>
        <dbReference type="Proteomes" id="UP000182840"/>
    </source>
</evidence>
<accession>A0A1L3SX02</accession>
<dbReference type="RefSeq" id="WP_072607344.1">
    <property type="nucleotide sequence ID" value="NZ_CP018171.1"/>
</dbReference>
<dbReference type="Gene3D" id="1.10.3720.10">
    <property type="entry name" value="MetI-like"/>
    <property type="match status" value="1"/>
</dbReference>
<reference evidence="10" key="1">
    <citation type="submission" date="2016-11" db="EMBL/GenBank/DDBJ databases">
        <title>Mesorhizobium oceanicum sp. nov., isolated from deep seawater in South China Sea.</title>
        <authorList>
            <person name="Fu G.-Y."/>
        </authorList>
    </citation>
    <scope>NUCLEOTIDE SEQUENCE [LARGE SCALE GENOMIC DNA]</scope>
    <source>
        <strain evidence="10">B7</strain>
    </source>
</reference>
<comment type="similarity">
    <text evidence="7">Belongs to the binding-protein-dependent transport system permease family.</text>
</comment>
<dbReference type="EMBL" id="CP018171">
    <property type="protein sequence ID" value="APH73881.1"/>
    <property type="molecule type" value="Genomic_DNA"/>
</dbReference>
<evidence type="ECO:0000313" key="9">
    <source>
        <dbReference type="EMBL" id="APH73881.1"/>
    </source>
</evidence>
<feature type="transmembrane region" description="Helical" evidence="7">
    <location>
        <begin position="22"/>
        <end position="44"/>
    </location>
</feature>
<name>A0A1L3SX02_9HYPH</name>
<dbReference type="PROSITE" id="PS50928">
    <property type="entry name" value="ABC_TM1"/>
    <property type="match status" value="1"/>
</dbReference>
<dbReference type="AlphaFoldDB" id="A0A1L3SX02"/>
<organism evidence="9 10">
    <name type="scientific">Aquibium oceanicum</name>
    <dbReference type="NCBI Taxonomy" id="1670800"/>
    <lineage>
        <taxon>Bacteria</taxon>
        <taxon>Pseudomonadati</taxon>
        <taxon>Pseudomonadota</taxon>
        <taxon>Alphaproteobacteria</taxon>
        <taxon>Hyphomicrobiales</taxon>
        <taxon>Phyllobacteriaceae</taxon>
        <taxon>Aquibium</taxon>
    </lineage>
</organism>
<feature type="transmembrane region" description="Helical" evidence="7">
    <location>
        <begin position="315"/>
        <end position="336"/>
    </location>
</feature>
<evidence type="ECO:0000256" key="2">
    <source>
        <dbReference type="ARBA" id="ARBA00022448"/>
    </source>
</evidence>
<dbReference type="Proteomes" id="UP000182840">
    <property type="component" value="Chromosome"/>
</dbReference>
<keyword evidence="3" id="KW-1003">Cell membrane</keyword>
<gene>
    <name evidence="9" type="ORF">BSQ44_22725</name>
</gene>
<evidence type="ECO:0000256" key="7">
    <source>
        <dbReference type="RuleBase" id="RU363032"/>
    </source>
</evidence>
<dbReference type="InterPro" id="IPR000515">
    <property type="entry name" value="MetI-like"/>
</dbReference>
<dbReference type="Pfam" id="PF00528">
    <property type="entry name" value="BPD_transp_1"/>
    <property type="match status" value="1"/>
</dbReference>
<feature type="transmembrane region" description="Helical" evidence="7">
    <location>
        <begin position="257"/>
        <end position="280"/>
    </location>
</feature>
<keyword evidence="2 7" id="KW-0813">Transport</keyword>
<protein>
    <submittedName>
        <fullName evidence="9">ABC transporter permease</fullName>
    </submittedName>
</protein>
<keyword evidence="5 7" id="KW-1133">Transmembrane helix</keyword>
<evidence type="ECO:0000256" key="5">
    <source>
        <dbReference type="ARBA" id="ARBA00022989"/>
    </source>
</evidence>
<dbReference type="InterPro" id="IPR035906">
    <property type="entry name" value="MetI-like_sf"/>
</dbReference>
<evidence type="ECO:0000256" key="6">
    <source>
        <dbReference type="ARBA" id="ARBA00023136"/>
    </source>
</evidence>
<dbReference type="OrthoDB" id="9815445at2"/>
<dbReference type="SUPFAM" id="SSF161098">
    <property type="entry name" value="MetI-like"/>
    <property type="match status" value="1"/>
</dbReference>
<comment type="subcellular location">
    <subcellularLocation>
        <location evidence="1 7">Cell membrane</location>
        <topology evidence="1 7">Multi-pass membrane protein</topology>
    </subcellularLocation>
</comment>
<dbReference type="PANTHER" id="PTHR43744">
    <property type="entry name" value="ABC TRANSPORTER PERMEASE PROTEIN MG189-RELATED-RELATED"/>
    <property type="match status" value="1"/>
</dbReference>
<keyword evidence="10" id="KW-1185">Reference proteome</keyword>
<evidence type="ECO:0000256" key="1">
    <source>
        <dbReference type="ARBA" id="ARBA00004651"/>
    </source>
</evidence>
<evidence type="ECO:0000256" key="4">
    <source>
        <dbReference type="ARBA" id="ARBA00022692"/>
    </source>
</evidence>
<feature type="transmembrane region" description="Helical" evidence="7">
    <location>
        <begin position="218"/>
        <end position="236"/>
    </location>
</feature>
<dbReference type="STRING" id="1670800.BSQ44_22725"/>
<proteinExistence type="inferred from homology"/>